<name>A0A4R5NIL8_9LACO</name>
<dbReference type="InterPro" id="IPR033948">
    <property type="entry name" value="ETF_beta_N"/>
</dbReference>
<gene>
    <name evidence="3" type="ORF">C5L30_002035</name>
</gene>
<dbReference type="InterPro" id="IPR014729">
    <property type="entry name" value="Rossmann-like_a/b/a_fold"/>
</dbReference>
<dbReference type="CDD" id="cd01714">
    <property type="entry name" value="ETF_beta"/>
    <property type="match status" value="1"/>
</dbReference>
<protein>
    <recommendedName>
        <fullName evidence="1">Electron transfer flavoprotein small subunit</fullName>
    </recommendedName>
</protein>
<dbReference type="OrthoDB" id="9804960at2"/>
<dbReference type="PANTHER" id="PTHR21294:SF17">
    <property type="entry name" value="PROTEIN FIXA"/>
    <property type="match status" value="1"/>
</dbReference>
<dbReference type="Pfam" id="PF01012">
    <property type="entry name" value="ETF"/>
    <property type="match status" value="1"/>
</dbReference>
<sequence>MKIVVGIKQVPETTNVKINEKTKNIDRRGLGGVINSYDLHALQAALMIRDKVGGEVITLSMGPDDFAVSLQETLALGADKAVLLSDRAFAGADTLATAYVLGEAIKKIGGVDLVLVGQQSVDADTGQVGPIIAEMLGVPQVTYADKIEAFEDHLVIDRKLENVEQTITAKLPILLTATDKANSPKYTNVVEIAKSFDKPIITWHASDLNLDEQRVGQAGSPTIVRSISEPKKVAKKNHRLSDDPVTAARELVDILKQKNILTEDK</sequence>
<dbReference type="EMBL" id="PUFN01000006">
    <property type="protein sequence ID" value="TDG74090.1"/>
    <property type="molecule type" value="Genomic_DNA"/>
</dbReference>
<dbReference type="PIRSF" id="PIRSF000090">
    <property type="entry name" value="Beta-ETF"/>
    <property type="match status" value="1"/>
</dbReference>
<comment type="caution">
    <text evidence="3">The sequence shown here is derived from an EMBL/GenBank/DDBJ whole genome shotgun (WGS) entry which is preliminary data.</text>
</comment>
<dbReference type="SMART" id="SM00893">
    <property type="entry name" value="ETF"/>
    <property type="match status" value="1"/>
</dbReference>
<dbReference type="GO" id="GO:0009055">
    <property type="term" value="F:electron transfer activity"/>
    <property type="evidence" value="ECO:0007669"/>
    <property type="project" value="InterPro"/>
</dbReference>
<accession>A0A4R5NIL8</accession>
<keyword evidence="4" id="KW-1185">Reference proteome</keyword>
<evidence type="ECO:0000313" key="3">
    <source>
        <dbReference type="EMBL" id="TDG74090.1"/>
    </source>
</evidence>
<reference evidence="3 4" key="1">
    <citation type="journal article" date="2019" name="Appl. Microbiol. Biotechnol.">
        <title>Uncovering carbohydrate metabolism through a genotype-phenotype association study of 56 lactic acid bacteria genomes.</title>
        <authorList>
            <person name="Buron-Moles G."/>
            <person name="Chailyan A."/>
            <person name="Dolejs I."/>
            <person name="Forster J."/>
            <person name="Miks M.H."/>
        </authorList>
    </citation>
    <scope>NUCLEOTIDE SEQUENCE [LARGE SCALE GENOMIC DNA]</scope>
    <source>
        <strain evidence="3 4">ATCC 29644</strain>
    </source>
</reference>
<evidence type="ECO:0000259" key="2">
    <source>
        <dbReference type="SMART" id="SM00893"/>
    </source>
</evidence>
<dbReference type="InterPro" id="IPR014730">
    <property type="entry name" value="ETF_a/b_N"/>
</dbReference>
<dbReference type="PANTHER" id="PTHR21294">
    <property type="entry name" value="ELECTRON TRANSFER FLAVOPROTEIN BETA-SUBUNIT"/>
    <property type="match status" value="1"/>
</dbReference>
<dbReference type="Gene3D" id="3.40.50.620">
    <property type="entry name" value="HUPs"/>
    <property type="match status" value="1"/>
</dbReference>
<dbReference type="STRING" id="1612.ABB44_02345"/>
<organism evidence="3 4">
    <name type="scientific">Companilactobacillus farciminis</name>
    <dbReference type="NCBI Taxonomy" id="1612"/>
    <lineage>
        <taxon>Bacteria</taxon>
        <taxon>Bacillati</taxon>
        <taxon>Bacillota</taxon>
        <taxon>Bacilli</taxon>
        <taxon>Lactobacillales</taxon>
        <taxon>Lactobacillaceae</taxon>
        <taxon>Companilactobacillus</taxon>
    </lineage>
</organism>
<evidence type="ECO:0000313" key="4">
    <source>
        <dbReference type="Proteomes" id="UP000295257"/>
    </source>
</evidence>
<evidence type="ECO:0000256" key="1">
    <source>
        <dbReference type="ARBA" id="ARBA00042002"/>
    </source>
</evidence>
<proteinExistence type="predicted"/>
<feature type="domain" description="Electron transfer flavoprotein alpha/beta-subunit N-terminal" evidence="2">
    <location>
        <begin position="22"/>
        <end position="212"/>
    </location>
</feature>
<dbReference type="SUPFAM" id="SSF52402">
    <property type="entry name" value="Adenine nucleotide alpha hydrolases-like"/>
    <property type="match status" value="1"/>
</dbReference>
<dbReference type="InterPro" id="IPR012255">
    <property type="entry name" value="ETF_b"/>
</dbReference>
<dbReference type="AlphaFoldDB" id="A0A4R5NIL8"/>
<dbReference type="Proteomes" id="UP000295257">
    <property type="component" value="Unassembled WGS sequence"/>
</dbReference>
<dbReference type="RefSeq" id="WP_010018394.1">
    <property type="nucleotide sequence ID" value="NZ_CP162899.1"/>
</dbReference>